<feature type="domain" description="HTH Mu-type" evidence="1">
    <location>
        <begin position="17"/>
        <end position="86"/>
    </location>
</feature>
<accession>A0ABT2E4P9</accession>
<dbReference type="PROSITE" id="PS51702">
    <property type="entry name" value="HTH_MU"/>
    <property type="match status" value="1"/>
</dbReference>
<dbReference type="InterPro" id="IPR003314">
    <property type="entry name" value="Mu-type_HTH"/>
</dbReference>
<proteinExistence type="predicted"/>
<dbReference type="EMBL" id="JALIGE010000075">
    <property type="protein sequence ID" value="MCS2162847.1"/>
    <property type="molecule type" value="Genomic_DNA"/>
</dbReference>
<sequence>MTERTLQAATKVDFTDPSQWLTAQAFTGMKGMPSTARGARIRLEKLAEIHPEIKRKRTGHKGFEYHISAAGMTLKSERGGLQTVSSIENEQLNLWIQLFKTMKPASREKMLKIVLEQVSVDLSDDTK</sequence>
<dbReference type="Gene3D" id="1.10.10.10">
    <property type="entry name" value="Winged helix-like DNA-binding domain superfamily/Winged helix DNA-binding domain"/>
    <property type="match status" value="1"/>
</dbReference>
<keyword evidence="3" id="KW-1185">Reference proteome</keyword>
<dbReference type="RefSeq" id="WP_258989380.1">
    <property type="nucleotide sequence ID" value="NZ_JALIGE010000075.1"/>
</dbReference>
<comment type="caution">
    <text evidence="2">The sequence shown here is derived from an EMBL/GenBank/DDBJ whole genome shotgun (WGS) entry which is preliminary data.</text>
</comment>
<organism evidence="2 3">
    <name type="scientific">Scandinavium hiltneri</name>
    <dbReference type="NCBI Taxonomy" id="2926519"/>
    <lineage>
        <taxon>Bacteria</taxon>
        <taxon>Pseudomonadati</taxon>
        <taxon>Pseudomonadota</taxon>
        <taxon>Gammaproteobacteria</taxon>
        <taxon>Enterobacterales</taxon>
        <taxon>Enterobacteriaceae</taxon>
        <taxon>Scandinavium</taxon>
    </lineage>
</organism>
<dbReference type="Proteomes" id="UP001205357">
    <property type="component" value="Unassembled WGS sequence"/>
</dbReference>
<evidence type="ECO:0000313" key="3">
    <source>
        <dbReference type="Proteomes" id="UP001205357"/>
    </source>
</evidence>
<dbReference type="SUPFAM" id="SSF46955">
    <property type="entry name" value="Putative DNA-binding domain"/>
    <property type="match status" value="1"/>
</dbReference>
<evidence type="ECO:0000313" key="2">
    <source>
        <dbReference type="EMBL" id="MCS2162847.1"/>
    </source>
</evidence>
<protein>
    <recommendedName>
        <fullName evidence="1">HTH Mu-type domain-containing protein</fullName>
    </recommendedName>
</protein>
<evidence type="ECO:0000259" key="1">
    <source>
        <dbReference type="PROSITE" id="PS51702"/>
    </source>
</evidence>
<dbReference type="InterPro" id="IPR009061">
    <property type="entry name" value="DNA-bd_dom_put_sf"/>
</dbReference>
<gene>
    <name evidence="2" type="ORF">MUU47_17315</name>
</gene>
<reference evidence="2 3" key="1">
    <citation type="submission" date="2022-04" db="EMBL/GenBank/DDBJ databases">
        <title>Proposal of a three novel species of Scandinavium, Scandinavium hiltneri, Scandinavium manionii, Scandinavium tedordense.</title>
        <authorList>
            <person name="Maddock D.W."/>
            <person name="Brady C.L."/>
            <person name="Denman S."/>
            <person name="Arnold D."/>
        </authorList>
    </citation>
    <scope>NUCLEOTIDE SEQUENCE [LARGE SCALE GENOMIC DNA]</scope>
    <source>
        <strain evidence="2 3">H11S7</strain>
    </source>
</reference>
<dbReference type="InterPro" id="IPR036388">
    <property type="entry name" value="WH-like_DNA-bd_sf"/>
</dbReference>
<name>A0ABT2E4P9_9ENTR</name>